<feature type="region of interest" description="Disordered" evidence="1">
    <location>
        <begin position="131"/>
        <end position="227"/>
    </location>
</feature>
<name>A0A151GV66_DRECN</name>
<gene>
    <name evidence="3" type="ORF">DCS_02147</name>
</gene>
<evidence type="ECO:0000313" key="3">
    <source>
        <dbReference type="EMBL" id="KYK61007.1"/>
    </source>
</evidence>
<keyword evidence="2" id="KW-0812">Transmembrane</keyword>
<sequence>MGGSPAGEMHHPCSSAATCRPGLEPRGRPDGHPTPLPAYACVFVLVLSLVLLRKGRRGIFQRGPNLSRVLVSAGLGSCPKAKFARPLPIPSRLALPPSLPSPSSSSSPRARVVYADVLPPREYRTRLRAAIRRTSQSCPSPLGRHDDGRFPSFVLAPPADAPLATDITSCMRPRPSLVSPRPASSRRRRTQGIRDPSPQKKCFPLARRPTLGRPPDARPPSPETLHA</sequence>
<keyword evidence="2" id="KW-0472">Membrane</keyword>
<keyword evidence="2" id="KW-1133">Transmembrane helix</keyword>
<feature type="transmembrane region" description="Helical" evidence="2">
    <location>
        <begin position="36"/>
        <end position="52"/>
    </location>
</feature>
<evidence type="ECO:0000256" key="1">
    <source>
        <dbReference type="SAM" id="MobiDB-lite"/>
    </source>
</evidence>
<dbReference type="InParanoid" id="A0A151GV66"/>
<evidence type="ECO:0000256" key="2">
    <source>
        <dbReference type="SAM" id="Phobius"/>
    </source>
</evidence>
<dbReference type="GeneID" id="63714790"/>
<proteinExistence type="predicted"/>
<evidence type="ECO:0000313" key="4">
    <source>
        <dbReference type="Proteomes" id="UP000076580"/>
    </source>
</evidence>
<feature type="compositionally biased region" description="Low complexity" evidence="1">
    <location>
        <begin position="155"/>
        <end position="164"/>
    </location>
</feature>
<dbReference type="EMBL" id="LAYC01000001">
    <property type="protein sequence ID" value="KYK61007.1"/>
    <property type="molecule type" value="Genomic_DNA"/>
</dbReference>
<feature type="compositionally biased region" description="Pro residues" evidence="1">
    <location>
        <begin position="217"/>
        <end position="227"/>
    </location>
</feature>
<dbReference type="Proteomes" id="UP000076580">
    <property type="component" value="Chromosome 01"/>
</dbReference>
<protein>
    <submittedName>
        <fullName evidence="3">Uncharacterized protein</fullName>
    </submittedName>
</protein>
<comment type="caution">
    <text evidence="3">The sequence shown here is derived from an EMBL/GenBank/DDBJ whole genome shotgun (WGS) entry which is preliminary data.</text>
</comment>
<dbReference type="RefSeq" id="XP_040660359.1">
    <property type="nucleotide sequence ID" value="XM_040799476.1"/>
</dbReference>
<accession>A0A151GV66</accession>
<keyword evidence="4" id="KW-1185">Reference proteome</keyword>
<feature type="compositionally biased region" description="Low complexity" evidence="1">
    <location>
        <begin position="172"/>
        <end position="183"/>
    </location>
</feature>
<dbReference type="AlphaFoldDB" id="A0A151GV66"/>
<organism evidence="3 4">
    <name type="scientific">Drechmeria coniospora</name>
    <name type="common">Nematophagous fungus</name>
    <name type="synonym">Meria coniospora</name>
    <dbReference type="NCBI Taxonomy" id="98403"/>
    <lineage>
        <taxon>Eukaryota</taxon>
        <taxon>Fungi</taxon>
        <taxon>Dikarya</taxon>
        <taxon>Ascomycota</taxon>
        <taxon>Pezizomycotina</taxon>
        <taxon>Sordariomycetes</taxon>
        <taxon>Hypocreomycetidae</taxon>
        <taxon>Hypocreales</taxon>
        <taxon>Ophiocordycipitaceae</taxon>
        <taxon>Drechmeria</taxon>
    </lineage>
</organism>
<reference evidence="3 4" key="1">
    <citation type="journal article" date="2016" name="Sci. Rep.">
        <title>Insights into Adaptations to a Near-Obligate Nematode Endoparasitic Lifestyle from the Finished Genome of Drechmeria coniospora.</title>
        <authorList>
            <person name="Zhang L."/>
            <person name="Zhou Z."/>
            <person name="Guo Q."/>
            <person name="Fokkens L."/>
            <person name="Miskei M."/>
            <person name="Pocsi I."/>
            <person name="Zhang W."/>
            <person name="Chen M."/>
            <person name="Wang L."/>
            <person name="Sun Y."/>
            <person name="Donzelli B.G."/>
            <person name="Gibson D.M."/>
            <person name="Nelson D.R."/>
            <person name="Luo J.G."/>
            <person name="Rep M."/>
            <person name="Liu H."/>
            <person name="Yang S."/>
            <person name="Wang J."/>
            <person name="Krasnoff S.B."/>
            <person name="Xu Y."/>
            <person name="Molnar I."/>
            <person name="Lin M."/>
        </authorList>
    </citation>
    <scope>NUCLEOTIDE SEQUENCE [LARGE SCALE GENOMIC DNA]</scope>
    <source>
        <strain evidence="3 4">ARSEF 6962</strain>
    </source>
</reference>